<gene>
    <name evidence="1" type="ORF">CQA63_07900</name>
</gene>
<sequence length="321" mass="37621">MDSYICQSPILLIVYKRVDTLKAICQVLQKVQPKTLYIASNAPKNSQEANKVKEVRAFLESAFTWQCELKTLYRDSHLNAKCSISSAISWFFSLEERGIILEDDCLPSLSFFRFCDECLEKYNNTSQVFMISGWSALDFAPHQTTKTLSPKASLKEDYYFSKYNHIWGWASWARAWGQYQLEFSDFKAEFKALHNFCNMREKRAWHKIFKLYARGQIDTWDYPWTYSIWKNNGLCIYPKDNMIQNIGFNRDDAAHTKGDCKFAQMPTYELHFPLKHPTTIAQNKALDKLNFEIVFDSTPLILRIYSKLKALLKAHLCSHRK</sequence>
<dbReference type="Proteomes" id="UP000256599">
    <property type="component" value="Unassembled WGS sequence"/>
</dbReference>
<dbReference type="AlphaFoldDB" id="A0A3D8I1W1"/>
<evidence type="ECO:0000313" key="2">
    <source>
        <dbReference type="Proteomes" id="UP000256599"/>
    </source>
</evidence>
<dbReference type="RefSeq" id="WP_104700346.1">
    <property type="nucleotide sequence ID" value="NZ_FZPP01000027.1"/>
</dbReference>
<dbReference type="SUPFAM" id="SSF53448">
    <property type="entry name" value="Nucleotide-diphospho-sugar transferases"/>
    <property type="match status" value="1"/>
</dbReference>
<organism evidence="1 2">
    <name type="scientific">Helicobacter marmotae</name>
    <dbReference type="NCBI Taxonomy" id="152490"/>
    <lineage>
        <taxon>Bacteria</taxon>
        <taxon>Pseudomonadati</taxon>
        <taxon>Campylobacterota</taxon>
        <taxon>Epsilonproteobacteria</taxon>
        <taxon>Campylobacterales</taxon>
        <taxon>Helicobacteraceae</taxon>
        <taxon>Helicobacter</taxon>
    </lineage>
</organism>
<name>A0A3D8I1W1_9HELI</name>
<dbReference type="Gene3D" id="3.90.550.10">
    <property type="entry name" value="Spore Coat Polysaccharide Biosynthesis Protein SpsA, Chain A"/>
    <property type="match status" value="1"/>
</dbReference>
<dbReference type="GO" id="GO:0008168">
    <property type="term" value="F:methyltransferase activity"/>
    <property type="evidence" value="ECO:0007669"/>
    <property type="project" value="UniProtKB-KW"/>
</dbReference>
<dbReference type="InterPro" id="IPR029044">
    <property type="entry name" value="Nucleotide-diphossugar_trans"/>
</dbReference>
<dbReference type="EMBL" id="NXLR01000018">
    <property type="protein sequence ID" value="RDU59112.1"/>
    <property type="molecule type" value="Genomic_DNA"/>
</dbReference>
<protein>
    <submittedName>
        <fullName evidence="1">Methyltransferase FkbM</fullName>
    </submittedName>
</protein>
<proteinExistence type="predicted"/>
<evidence type="ECO:0000313" key="1">
    <source>
        <dbReference type="EMBL" id="RDU59112.1"/>
    </source>
</evidence>
<comment type="caution">
    <text evidence="1">The sequence shown here is derived from an EMBL/GenBank/DDBJ whole genome shotgun (WGS) entry which is preliminary data.</text>
</comment>
<keyword evidence="1" id="KW-0808">Transferase</keyword>
<dbReference type="OrthoDB" id="5180856at2"/>
<accession>A0A3D8I1W1</accession>
<reference evidence="1 2" key="1">
    <citation type="submission" date="2018-04" db="EMBL/GenBank/DDBJ databases">
        <title>Novel Campyloabacter and Helicobacter Species and Strains.</title>
        <authorList>
            <person name="Mannion A.J."/>
            <person name="Shen Z."/>
            <person name="Fox J.G."/>
        </authorList>
    </citation>
    <scope>NUCLEOTIDE SEQUENCE [LARGE SCALE GENOMIC DNA]</scope>
    <source>
        <strain evidence="1 2">MIT 98-6070</strain>
    </source>
</reference>
<keyword evidence="2" id="KW-1185">Reference proteome</keyword>
<dbReference type="GO" id="GO:0032259">
    <property type="term" value="P:methylation"/>
    <property type="evidence" value="ECO:0007669"/>
    <property type="project" value="UniProtKB-KW"/>
</dbReference>
<keyword evidence="1" id="KW-0489">Methyltransferase</keyword>